<dbReference type="EnsemblPlants" id="PNT75780">
    <property type="protein sequence ID" value="PNT75780"/>
    <property type="gene ID" value="BRADI_1g37915v3"/>
</dbReference>
<organism evidence="2">
    <name type="scientific">Brachypodium distachyon</name>
    <name type="common">Purple false brome</name>
    <name type="synonym">Trachynia distachya</name>
    <dbReference type="NCBI Taxonomy" id="15368"/>
    <lineage>
        <taxon>Eukaryota</taxon>
        <taxon>Viridiplantae</taxon>
        <taxon>Streptophyta</taxon>
        <taxon>Embryophyta</taxon>
        <taxon>Tracheophyta</taxon>
        <taxon>Spermatophyta</taxon>
        <taxon>Magnoliopsida</taxon>
        <taxon>Liliopsida</taxon>
        <taxon>Poales</taxon>
        <taxon>Poaceae</taxon>
        <taxon>BOP clade</taxon>
        <taxon>Pooideae</taxon>
        <taxon>Stipodae</taxon>
        <taxon>Brachypodieae</taxon>
        <taxon>Brachypodium</taxon>
    </lineage>
</organism>
<protein>
    <submittedName>
        <fullName evidence="2 3">Uncharacterized protein</fullName>
    </submittedName>
</protein>
<evidence type="ECO:0000313" key="2">
    <source>
        <dbReference type="EMBL" id="PNT75780.1"/>
    </source>
</evidence>
<dbReference type="Proteomes" id="UP000008810">
    <property type="component" value="Chromosome 1"/>
</dbReference>
<dbReference type="InParanoid" id="A0A2K2DNB9"/>
<reference evidence="2 3" key="1">
    <citation type="journal article" date="2010" name="Nature">
        <title>Genome sequencing and analysis of the model grass Brachypodium distachyon.</title>
        <authorList>
            <consortium name="International Brachypodium Initiative"/>
        </authorList>
    </citation>
    <scope>NUCLEOTIDE SEQUENCE [LARGE SCALE GENOMIC DNA]</scope>
    <source>
        <strain evidence="2 3">Bd21</strain>
    </source>
</reference>
<dbReference type="OrthoDB" id="515064at2759"/>
<dbReference type="AlphaFoldDB" id="A0A2K2DNB9"/>
<reference evidence="3" key="3">
    <citation type="submission" date="2018-08" db="UniProtKB">
        <authorList>
            <consortium name="EnsemblPlants"/>
        </authorList>
    </citation>
    <scope>IDENTIFICATION</scope>
    <source>
        <strain evidence="3">cv. Bd21</strain>
    </source>
</reference>
<name>A0A2K2DNB9_BRADI</name>
<dbReference type="STRING" id="15368.A0A2K2DNB9"/>
<accession>A0A2K2DNB9</accession>
<reference evidence="2" key="2">
    <citation type="submission" date="2017-06" db="EMBL/GenBank/DDBJ databases">
        <title>WGS assembly of Brachypodium distachyon.</title>
        <authorList>
            <consortium name="The International Brachypodium Initiative"/>
            <person name="Lucas S."/>
            <person name="Harmon-Smith M."/>
            <person name="Lail K."/>
            <person name="Tice H."/>
            <person name="Grimwood J."/>
            <person name="Bruce D."/>
            <person name="Barry K."/>
            <person name="Shu S."/>
            <person name="Lindquist E."/>
            <person name="Wang M."/>
            <person name="Pitluck S."/>
            <person name="Vogel J.P."/>
            <person name="Garvin D.F."/>
            <person name="Mockler T.C."/>
            <person name="Schmutz J."/>
            <person name="Rokhsar D."/>
            <person name="Bevan M.W."/>
        </authorList>
    </citation>
    <scope>NUCLEOTIDE SEQUENCE</scope>
    <source>
        <strain evidence="2">Bd21</strain>
    </source>
</reference>
<sequence length="68" mass="7734">MVLTLCMLVYVQLAIAVSIREHLYEIASRSVSTMRESKVSKKRRAPEFASNSKAMNNAVDMFKYFGSK</sequence>
<proteinExistence type="predicted"/>
<keyword evidence="1" id="KW-0732">Signal</keyword>
<dbReference type="Gramene" id="PNT75780">
    <property type="protein sequence ID" value="PNT75780"/>
    <property type="gene ID" value="BRADI_1g37915v3"/>
</dbReference>
<evidence type="ECO:0000256" key="1">
    <source>
        <dbReference type="SAM" id="SignalP"/>
    </source>
</evidence>
<gene>
    <name evidence="2" type="ORF">BRADI_1g37915v3</name>
</gene>
<feature type="chain" id="PRO_5036043401" evidence="1">
    <location>
        <begin position="17"/>
        <end position="68"/>
    </location>
</feature>
<dbReference type="EMBL" id="CM000880">
    <property type="protein sequence ID" value="PNT75780.1"/>
    <property type="molecule type" value="Genomic_DNA"/>
</dbReference>
<evidence type="ECO:0000313" key="3">
    <source>
        <dbReference type="EnsemblPlants" id="PNT75780"/>
    </source>
</evidence>
<feature type="signal peptide" evidence="1">
    <location>
        <begin position="1"/>
        <end position="16"/>
    </location>
</feature>
<keyword evidence="4" id="KW-1185">Reference proteome</keyword>
<evidence type="ECO:0000313" key="4">
    <source>
        <dbReference type="Proteomes" id="UP000008810"/>
    </source>
</evidence>